<proteinExistence type="predicted"/>
<organism evidence="2 3">
    <name type="scientific">Lottia gigantea</name>
    <name type="common">Giant owl limpet</name>
    <dbReference type="NCBI Taxonomy" id="225164"/>
    <lineage>
        <taxon>Eukaryota</taxon>
        <taxon>Metazoa</taxon>
        <taxon>Spiralia</taxon>
        <taxon>Lophotrochozoa</taxon>
        <taxon>Mollusca</taxon>
        <taxon>Gastropoda</taxon>
        <taxon>Patellogastropoda</taxon>
        <taxon>Lottioidea</taxon>
        <taxon>Lottiidae</taxon>
        <taxon>Lottia</taxon>
    </lineage>
</organism>
<evidence type="ECO:0000313" key="3">
    <source>
        <dbReference type="Proteomes" id="UP000030746"/>
    </source>
</evidence>
<feature type="compositionally biased region" description="Polar residues" evidence="1">
    <location>
        <begin position="49"/>
        <end position="62"/>
    </location>
</feature>
<accession>V3Z4T5</accession>
<feature type="compositionally biased region" description="Polar residues" evidence="1">
    <location>
        <begin position="171"/>
        <end position="183"/>
    </location>
</feature>
<evidence type="ECO:0000256" key="1">
    <source>
        <dbReference type="SAM" id="MobiDB-lite"/>
    </source>
</evidence>
<feature type="region of interest" description="Disordered" evidence="1">
    <location>
        <begin position="164"/>
        <end position="186"/>
    </location>
</feature>
<gene>
    <name evidence="2" type="ORF">LOTGIDRAFT_155201</name>
</gene>
<protein>
    <submittedName>
        <fullName evidence="2">Uncharacterized protein</fullName>
    </submittedName>
</protein>
<dbReference type="AlphaFoldDB" id="V3Z4T5"/>
<dbReference type="EMBL" id="KB203274">
    <property type="protein sequence ID" value="ESO85708.1"/>
    <property type="molecule type" value="Genomic_DNA"/>
</dbReference>
<feature type="region of interest" description="Disordered" evidence="1">
    <location>
        <begin position="96"/>
        <end position="133"/>
    </location>
</feature>
<feature type="region of interest" description="Disordered" evidence="1">
    <location>
        <begin position="32"/>
        <end position="69"/>
    </location>
</feature>
<keyword evidence="3" id="KW-1185">Reference proteome</keyword>
<dbReference type="Proteomes" id="UP000030746">
    <property type="component" value="Unassembled WGS sequence"/>
</dbReference>
<dbReference type="GeneID" id="20236631"/>
<feature type="compositionally biased region" description="Basic and acidic residues" evidence="1">
    <location>
        <begin position="104"/>
        <end position="127"/>
    </location>
</feature>
<sequence length="253" mass="28565">MPTRSDSASANAPLERIKRIKDIAACRKEEVEKHGNDIRQQALERSAFRANNPNVKSTNQKPTMAEIRESKKEAFAEEFSKMGCLKCYDEGSKRVGGRTGIRKGRLDSNLEEGSKSHQSKHSAEHAPKPRWNYGTSTSKITESNHLYGYHEPFINNFKQKQVASLKDGGVNEQQSKSKPSVKNTGHRQIPVIQSLIMEDKRNNTDTALENRIPRHTSEPHMTLPSKRSAPSTKIHREKCCVFQATDIPNNDNM</sequence>
<dbReference type="HOGENOM" id="CLU_1099559_0_0_1"/>
<dbReference type="RefSeq" id="XP_009063943.1">
    <property type="nucleotide sequence ID" value="XM_009065695.1"/>
</dbReference>
<dbReference type="KEGG" id="lgi:LOTGIDRAFT_155201"/>
<evidence type="ECO:0000313" key="2">
    <source>
        <dbReference type="EMBL" id="ESO85708.1"/>
    </source>
</evidence>
<name>V3Z4T5_LOTGI</name>
<dbReference type="CTD" id="20236631"/>
<reference evidence="2 3" key="1">
    <citation type="journal article" date="2013" name="Nature">
        <title>Insights into bilaterian evolution from three spiralian genomes.</title>
        <authorList>
            <person name="Simakov O."/>
            <person name="Marletaz F."/>
            <person name="Cho S.J."/>
            <person name="Edsinger-Gonzales E."/>
            <person name="Havlak P."/>
            <person name="Hellsten U."/>
            <person name="Kuo D.H."/>
            <person name="Larsson T."/>
            <person name="Lv J."/>
            <person name="Arendt D."/>
            <person name="Savage R."/>
            <person name="Osoegawa K."/>
            <person name="de Jong P."/>
            <person name="Grimwood J."/>
            <person name="Chapman J.A."/>
            <person name="Shapiro H."/>
            <person name="Aerts A."/>
            <person name="Otillar R.P."/>
            <person name="Terry A.Y."/>
            <person name="Boore J.L."/>
            <person name="Grigoriev I.V."/>
            <person name="Lindberg D.R."/>
            <person name="Seaver E.C."/>
            <person name="Weisblat D.A."/>
            <person name="Putnam N.H."/>
            <person name="Rokhsar D.S."/>
        </authorList>
    </citation>
    <scope>NUCLEOTIDE SEQUENCE [LARGE SCALE GENOMIC DNA]</scope>
</reference>